<organism evidence="2 3">
    <name type="scientific">Victivallis vadensis</name>
    <dbReference type="NCBI Taxonomy" id="172901"/>
    <lineage>
        <taxon>Bacteria</taxon>
        <taxon>Pseudomonadati</taxon>
        <taxon>Lentisphaerota</taxon>
        <taxon>Lentisphaeria</taxon>
        <taxon>Victivallales</taxon>
        <taxon>Victivallaceae</taxon>
        <taxon>Victivallis</taxon>
    </lineage>
</organism>
<proteinExistence type="predicted"/>
<dbReference type="RefSeq" id="WP_168962347.1">
    <property type="nucleotide sequence ID" value="NZ_JABAEW010000014.1"/>
</dbReference>
<reference evidence="2 3" key="1">
    <citation type="submission" date="2020-04" db="EMBL/GenBank/DDBJ databases">
        <authorList>
            <person name="Hitch T.C.A."/>
            <person name="Wylensek D."/>
            <person name="Clavel T."/>
        </authorList>
    </citation>
    <scope>NUCLEOTIDE SEQUENCE [LARGE SCALE GENOMIC DNA]</scope>
    <source>
        <strain evidence="2 3">COR2-253-APC-1A</strain>
    </source>
</reference>
<protein>
    <submittedName>
        <fullName evidence="2">Uncharacterized protein</fullName>
    </submittedName>
</protein>
<feature type="coiled-coil region" evidence="1">
    <location>
        <begin position="2"/>
        <end position="36"/>
    </location>
</feature>
<comment type="caution">
    <text evidence="2">The sequence shown here is derived from an EMBL/GenBank/DDBJ whole genome shotgun (WGS) entry which is preliminary data.</text>
</comment>
<keyword evidence="1" id="KW-0175">Coiled coil</keyword>
<sequence length="77" mass="8692">MNRTRREAIDDLIEQLENIQQQIEALKDEEQTAYDNMPEGLQCSERGETITEAIDNLESAESSVEETIGYLTSAKGE</sequence>
<dbReference type="EMBL" id="JABAEW010000014">
    <property type="protein sequence ID" value="NMD86716.1"/>
    <property type="molecule type" value="Genomic_DNA"/>
</dbReference>
<accession>A0A848B1I1</accession>
<name>A0A848B1I1_9BACT</name>
<evidence type="ECO:0000313" key="3">
    <source>
        <dbReference type="Proteomes" id="UP000576225"/>
    </source>
</evidence>
<dbReference type="Proteomes" id="UP000576225">
    <property type="component" value="Unassembled WGS sequence"/>
</dbReference>
<evidence type="ECO:0000313" key="2">
    <source>
        <dbReference type="EMBL" id="NMD86716.1"/>
    </source>
</evidence>
<evidence type="ECO:0000256" key="1">
    <source>
        <dbReference type="SAM" id="Coils"/>
    </source>
</evidence>
<gene>
    <name evidence="2" type="ORF">HF882_08985</name>
</gene>
<dbReference type="AlphaFoldDB" id="A0A848B1I1"/>